<accession>A0ABN9KXM2</accession>
<dbReference type="PANTHER" id="PTHR46107:SF2">
    <property type="entry name" value="THIOREDOXIN-RELATED TRANSMEMBRANE PROTEIN 1"/>
    <property type="match status" value="1"/>
</dbReference>
<evidence type="ECO:0000313" key="10">
    <source>
        <dbReference type="EMBL" id="CAJ0925096.1"/>
    </source>
</evidence>
<dbReference type="EMBL" id="CAUEEQ010003359">
    <property type="protein sequence ID" value="CAJ0925096.1"/>
    <property type="molecule type" value="Genomic_DNA"/>
</dbReference>
<keyword evidence="2" id="KW-0813">Transport</keyword>
<evidence type="ECO:0000256" key="4">
    <source>
        <dbReference type="ARBA" id="ARBA00022824"/>
    </source>
</evidence>
<keyword evidence="9" id="KW-0472">Membrane</keyword>
<keyword evidence="5" id="KW-0249">Electron transport</keyword>
<name>A0ABN9KXM2_9NEOB</name>
<sequence>MEAVSSWVSPDSLLMSGMSTLFQLSVWIRGNKVRRSCSVKTRRGRHRMKMGGLGSRHTSDPDRDAHRIGPPAQYCHNYLVEDVGLPVWGSYIIFGFMTLFLGLVLGMVLVFVADYLCPTKRQRPQGFSSPSECPHLPQARHRQSALLMDFGLKKNFCHWVFKKIKNPPFVLYELCLAAEPVN</sequence>
<keyword evidence="7" id="KW-1015">Disulfide bond</keyword>
<keyword evidence="9" id="KW-0812">Transmembrane</keyword>
<evidence type="ECO:0000256" key="1">
    <source>
        <dbReference type="ARBA" id="ARBA00004389"/>
    </source>
</evidence>
<evidence type="ECO:0000256" key="2">
    <source>
        <dbReference type="ARBA" id="ARBA00022448"/>
    </source>
</evidence>
<evidence type="ECO:0000256" key="6">
    <source>
        <dbReference type="ARBA" id="ARBA00022989"/>
    </source>
</evidence>
<reference evidence="10" key="1">
    <citation type="submission" date="2023-07" db="EMBL/GenBank/DDBJ databases">
        <authorList>
            <person name="Stuckert A."/>
        </authorList>
    </citation>
    <scope>NUCLEOTIDE SEQUENCE</scope>
</reference>
<organism evidence="10 11">
    <name type="scientific">Ranitomeya imitator</name>
    <name type="common">mimic poison frog</name>
    <dbReference type="NCBI Taxonomy" id="111125"/>
    <lineage>
        <taxon>Eukaryota</taxon>
        <taxon>Metazoa</taxon>
        <taxon>Chordata</taxon>
        <taxon>Craniata</taxon>
        <taxon>Vertebrata</taxon>
        <taxon>Euteleostomi</taxon>
        <taxon>Amphibia</taxon>
        <taxon>Batrachia</taxon>
        <taxon>Anura</taxon>
        <taxon>Neobatrachia</taxon>
        <taxon>Hyloidea</taxon>
        <taxon>Dendrobatidae</taxon>
        <taxon>Dendrobatinae</taxon>
        <taxon>Ranitomeya</taxon>
    </lineage>
</organism>
<keyword evidence="11" id="KW-1185">Reference proteome</keyword>
<comment type="subcellular location">
    <subcellularLocation>
        <location evidence="1">Endoplasmic reticulum membrane</location>
        <topology evidence="1">Single-pass membrane protein</topology>
    </subcellularLocation>
</comment>
<dbReference type="InterPro" id="IPR052454">
    <property type="entry name" value="TMX_domain-containing"/>
</dbReference>
<protein>
    <submittedName>
        <fullName evidence="10">Uncharacterized protein</fullName>
    </submittedName>
</protein>
<keyword evidence="6 9" id="KW-1133">Transmembrane helix</keyword>
<dbReference type="PANTHER" id="PTHR46107">
    <property type="entry name" value="DUMPY: SHORTER THAN WILD-TYPE"/>
    <property type="match status" value="1"/>
</dbReference>
<feature type="transmembrane region" description="Helical" evidence="9">
    <location>
        <begin position="88"/>
        <end position="113"/>
    </location>
</feature>
<proteinExistence type="predicted"/>
<evidence type="ECO:0000256" key="3">
    <source>
        <dbReference type="ARBA" id="ARBA00022729"/>
    </source>
</evidence>
<evidence type="ECO:0000256" key="9">
    <source>
        <dbReference type="SAM" id="Phobius"/>
    </source>
</evidence>
<keyword evidence="4" id="KW-0256">Endoplasmic reticulum</keyword>
<gene>
    <name evidence="10" type="ORF">RIMI_LOCUS2418770</name>
</gene>
<evidence type="ECO:0000256" key="5">
    <source>
        <dbReference type="ARBA" id="ARBA00022982"/>
    </source>
</evidence>
<dbReference type="Proteomes" id="UP001176940">
    <property type="component" value="Unassembled WGS sequence"/>
</dbReference>
<keyword evidence="3" id="KW-0732">Signal</keyword>
<evidence type="ECO:0000313" key="11">
    <source>
        <dbReference type="Proteomes" id="UP001176940"/>
    </source>
</evidence>
<evidence type="ECO:0000256" key="8">
    <source>
        <dbReference type="ARBA" id="ARBA00023284"/>
    </source>
</evidence>
<keyword evidence="8" id="KW-0676">Redox-active center</keyword>
<evidence type="ECO:0000256" key="7">
    <source>
        <dbReference type="ARBA" id="ARBA00023157"/>
    </source>
</evidence>
<comment type="caution">
    <text evidence="10">The sequence shown here is derived from an EMBL/GenBank/DDBJ whole genome shotgun (WGS) entry which is preliminary data.</text>
</comment>